<dbReference type="RefSeq" id="WP_103873459.1">
    <property type="nucleotide sequence ID" value="NZ_FNUY01000006.1"/>
</dbReference>
<dbReference type="Proteomes" id="UP000236743">
    <property type="component" value="Unassembled WGS sequence"/>
</dbReference>
<evidence type="ECO:0000313" key="12">
    <source>
        <dbReference type="Proteomes" id="UP000236743"/>
    </source>
</evidence>
<sequence>MIALWRTVFDRAMEIFAGILIVALLVCVTLGIVTRALGDPLIWTDEVSRFLMLWVAVCGWIIASRRKAHIRIRFFHDLLPPRAWRAAEMVMQAGMIVFGLLAGWYSIHLVAVNHDLEATTVPISMSWLYAPMVFAGFVTAAQGLFELVDNLRNWAASPYEPAQPPITGEVL</sequence>
<dbReference type="GO" id="GO:0022857">
    <property type="term" value="F:transmembrane transporter activity"/>
    <property type="evidence" value="ECO:0007669"/>
    <property type="project" value="UniProtKB-UniRule"/>
</dbReference>
<dbReference type="GO" id="GO:0015740">
    <property type="term" value="P:C4-dicarboxylate transport"/>
    <property type="evidence" value="ECO:0007669"/>
    <property type="project" value="TreeGrafter"/>
</dbReference>
<keyword evidence="2 9" id="KW-0813">Transport</keyword>
<keyword evidence="3" id="KW-1003">Cell membrane</keyword>
<comment type="subunit">
    <text evidence="9">The complex comprises the extracytoplasmic solute receptor protein and the two transmembrane proteins.</text>
</comment>
<keyword evidence="7 9" id="KW-0472">Membrane</keyword>
<feature type="transmembrane region" description="Helical" evidence="9">
    <location>
        <begin position="47"/>
        <end position="65"/>
    </location>
</feature>
<evidence type="ECO:0000256" key="8">
    <source>
        <dbReference type="ARBA" id="ARBA00038436"/>
    </source>
</evidence>
<evidence type="ECO:0000256" key="9">
    <source>
        <dbReference type="RuleBase" id="RU369079"/>
    </source>
</evidence>
<dbReference type="OrthoDB" id="8158213at2"/>
<evidence type="ECO:0000256" key="6">
    <source>
        <dbReference type="ARBA" id="ARBA00022989"/>
    </source>
</evidence>
<evidence type="ECO:0000256" key="2">
    <source>
        <dbReference type="ARBA" id="ARBA00022448"/>
    </source>
</evidence>
<feature type="domain" description="Tripartite ATP-independent periplasmic transporters DctQ component" evidence="10">
    <location>
        <begin position="25"/>
        <end position="152"/>
    </location>
</feature>
<accession>A0A1H6AVD4</accession>
<feature type="transmembrane region" description="Helical" evidence="9">
    <location>
        <begin position="12"/>
        <end position="35"/>
    </location>
</feature>
<protein>
    <recommendedName>
        <fullName evidence="9">TRAP transporter small permease protein</fullName>
    </recommendedName>
</protein>
<dbReference type="InterPro" id="IPR007387">
    <property type="entry name" value="TRAP_DctQ"/>
</dbReference>
<reference evidence="11 12" key="1">
    <citation type="submission" date="2016-10" db="EMBL/GenBank/DDBJ databases">
        <authorList>
            <person name="de Groot N.N."/>
        </authorList>
    </citation>
    <scope>NUCLEOTIDE SEQUENCE [LARGE SCALE GENOMIC DNA]</scope>
    <source>
        <strain evidence="11 12">DSM 26656</strain>
    </source>
</reference>
<dbReference type="PANTHER" id="PTHR35011">
    <property type="entry name" value="2,3-DIKETO-L-GULONATE TRAP TRANSPORTER SMALL PERMEASE PROTEIN YIAM"/>
    <property type="match status" value="1"/>
</dbReference>
<feature type="transmembrane region" description="Helical" evidence="9">
    <location>
        <begin position="127"/>
        <end position="145"/>
    </location>
</feature>
<comment type="subcellular location">
    <subcellularLocation>
        <location evidence="1 9">Cell inner membrane</location>
        <topology evidence="1 9">Multi-pass membrane protein</topology>
    </subcellularLocation>
</comment>
<keyword evidence="5 9" id="KW-0812">Transmembrane</keyword>
<dbReference type="Pfam" id="PF04290">
    <property type="entry name" value="DctQ"/>
    <property type="match status" value="1"/>
</dbReference>
<evidence type="ECO:0000256" key="4">
    <source>
        <dbReference type="ARBA" id="ARBA00022519"/>
    </source>
</evidence>
<evidence type="ECO:0000256" key="3">
    <source>
        <dbReference type="ARBA" id="ARBA00022475"/>
    </source>
</evidence>
<comment type="similarity">
    <text evidence="8 9">Belongs to the TRAP transporter small permease family.</text>
</comment>
<dbReference type="AlphaFoldDB" id="A0A1H6AVD4"/>
<comment type="function">
    <text evidence="9">Part of the tripartite ATP-independent periplasmic (TRAP) transport system.</text>
</comment>
<dbReference type="EMBL" id="FNUY01000006">
    <property type="protein sequence ID" value="SEG52559.1"/>
    <property type="molecule type" value="Genomic_DNA"/>
</dbReference>
<name>A0A1H6AVD4_9HYPH</name>
<evidence type="ECO:0000256" key="1">
    <source>
        <dbReference type="ARBA" id="ARBA00004429"/>
    </source>
</evidence>
<keyword evidence="6 9" id="KW-1133">Transmembrane helix</keyword>
<dbReference type="InterPro" id="IPR055348">
    <property type="entry name" value="DctQ"/>
</dbReference>
<feature type="transmembrane region" description="Helical" evidence="9">
    <location>
        <begin position="86"/>
        <end position="107"/>
    </location>
</feature>
<gene>
    <name evidence="11" type="ORF">SAMN04488115_106180</name>
</gene>
<evidence type="ECO:0000256" key="7">
    <source>
        <dbReference type="ARBA" id="ARBA00023136"/>
    </source>
</evidence>
<proteinExistence type="inferred from homology"/>
<evidence type="ECO:0000259" key="10">
    <source>
        <dbReference type="Pfam" id="PF04290"/>
    </source>
</evidence>
<evidence type="ECO:0000313" key="11">
    <source>
        <dbReference type="EMBL" id="SEG52559.1"/>
    </source>
</evidence>
<evidence type="ECO:0000256" key="5">
    <source>
        <dbReference type="ARBA" id="ARBA00022692"/>
    </source>
</evidence>
<dbReference type="GO" id="GO:0005886">
    <property type="term" value="C:plasma membrane"/>
    <property type="evidence" value="ECO:0007669"/>
    <property type="project" value="UniProtKB-SubCell"/>
</dbReference>
<keyword evidence="12" id="KW-1185">Reference proteome</keyword>
<organism evidence="11 12">
    <name type="scientific">Bosea lathyri</name>
    <dbReference type="NCBI Taxonomy" id="1036778"/>
    <lineage>
        <taxon>Bacteria</taxon>
        <taxon>Pseudomonadati</taxon>
        <taxon>Pseudomonadota</taxon>
        <taxon>Alphaproteobacteria</taxon>
        <taxon>Hyphomicrobiales</taxon>
        <taxon>Boseaceae</taxon>
        <taxon>Bosea</taxon>
    </lineage>
</organism>
<dbReference type="PANTHER" id="PTHR35011:SF5">
    <property type="entry name" value="SIALIC ACID TRAP TRANSPORTER SMALL PERMEASE PROTEIN SIAQ"/>
    <property type="match status" value="1"/>
</dbReference>
<keyword evidence="4 9" id="KW-0997">Cell inner membrane</keyword>